<dbReference type="InterPro" id="IPR045361">
    <property type="entry name" value="CIS_tube_prot_N"/>
</dbReference>
<dbReference type="EMBL" id="CAADFZ010000024">
    <property type="protein sequence ID" value="VFK62417.1"/>
    <property type="molecule type" value="Genomic_DNA"/>
</dbReference>
<feature type="domain" description="Contractile injection system tube protein N-terminal" evidence="1">
    <location>
        <begin position="8"/>
        <end position="178"/>
    </location>
</feature>
<dbReference type="Pfam" id="PF19266">
    <property type="entry name" value="CIS_tube"/>
    <property type="match status" value="1"/>
</dbReference>
<evidence type="ECO:0000313" key="2">
    <source>
        <dbReference type="EMBL" id="VFK62417.1"/>
    </source>
</evidence>
<accession>A0A451AWS1</accession>
<evidence type="ECO:0000313" key="3">
    <source>
        <dbReference type="EMBL" id="VFK70496.1"/>
    </source>
</evidence>
<name>A0A451AWS1_9GAMM</name>
<reference evidence="3" key="1">
    <citation type="submission" date="2019-02" db="EMBL/GenBank/DDBJ databases">
        <authorList>
            <person name="Gruber-Vodicka R. H."/>
            <person name="Seah K. B. B."/>
        </authorList>
    </citation>
    <scope>NUCLEOTIDE SEQUENCE</scope>
    <source>
        <strain evidence="3">BECK_BY19</strain>
        <strain evidence="2">BECK_BY8</strain>
    </source>
</reference>
<protein>
    <recommendedName>
        <fullName evidence="1">Contractile injection system tube protein N-terminal domain-containing protein</fullName>
    </recommendedName>
</protein>
<dbReference type="AlphaFoldDB" id="A0A451AWS1"/>
<gene>
    <name evidence="2" type="ORF">BECKUNK1418G_GA0071005_10246</name>
    <name evidence="3" type="ORF">BECKUNK1418H_GA0071006_10306</name>
</gene>
<proteinExistence type="predicted"/>
<organism evidence="3">
    <name type="scientific">Candidatus Kentrum sp. UNK</name>
    <dbReference type="NCBI Taxonomy" id="2126344"/>
    <lineage>
        <taxon>Bacteria</taxon>
        <taxon>Pseudomonadati</taxon>
        <taxon>Pseudomonadota</taxon>
        <taxon>Gammaproteobacteria</taxon>
        <taxon>Candidatus Kentrum</taxon>
    </lineage>
</organism>
<evidence type="ECO:0000259" key="1">
    <source>
        <dbReference type="Pfam" id="PF19266"/>
    </source>
</evidence>
<dbReference type="EMBL" id="CAADGD010000030">
    <property type="protein sequence ID" value="VFK70496.1"/>
    <property type="molecule type" value="Genomic_DNA"/>
</dbReference>
<sequence length="241" mass="26855">MALGNLFKLEKLKISAYPNEARMGPLNRNDTISVMFNPASFSTKHCNFFNKQPVMNGSAGLVKYSRSASDKLTLDLVIDGAGVGDMGVTRVLGGKLEKLGKTKSVAEQIDEFLDLCFRMDGEIHEPKFLKIQWGEGELKDFDCRLESVDITYTSFERNGAPLRAELSTVFVEDVDASRKPEKSSPDLSHARVIKSGDTLPLLCNEIYGSMAHYPRVAEINNLDNFRNLVPGHRIIFPPLEK</sequence>